<feature type="compositionally biased region" description="Basic and acidic residues" evidence="5">
    <location>
        <begin position="172"/>
        <end position="201"/>
    </location>
</feature>
<dbReference type="InterPro" id="IPR011989">
    <property type="entry name" value="ARM-like"/>
</dbReference>
<dbReference type="PANTHER" id="PTHR10943:SF1">
    <property type="entry name" value="26S PROTEASOME NON-ATPASE REGULATORY SUBUNIT 2"/>
    <property type="match status" value="1"/>
</dbReference>
<keyword evidence="9" id="KW-1185">Reference proteome</keyword>
<dbReference type="Pfam" id="PF18051">
    <property type="entry name" value="RPN1_C"/>
    <property type="match status" value="1"/>
</dbReference>
<evidence type="ECO:0000256" key="3">
    <source>
        <dbReference type="ARBA" id="ARBA00022942"/>
    </source>
</evidence>
<gene>
    <name evidence="8" type="primary">RPN1</name>
    <name evidence="8" type="ORF">DEBR0S2_08966G</name>
</gene>
<evidence type="ECO:0000259" key="7">
    <source>
        <dbReference type="Pfam" id="PF18051"/>
    </source>
</evidence>
<feature type="compositionally biased region" description="Polar residues" evidence="5">
    <location>
        <begin position="736"/>
        <end position="748"/>
    </location>
</feature>
<dbReference type="GO" id="GO:0042176">
    <property type="term" value="P:regulation of protein catabolic process"/>
    <property type="evidence" value="ECO:0007669"/>
    <property type="project" value="InterPro"/>
</dbReference>
<dbReference type="Pfam" id="PF01851">
    <property type="entry name" value="PC_rep"/>
    <property type="match status" value="2"/>
</dbReference>
<dbReference type="SUPFAM" id="SSF48371">
    <property type="entry name" value="ARM repeat"/>
    <property type="match status" value="1"/>
</dbReference>
<dbReference type="InterPro" id="IPR041433">
    <property type="entry name" value="RPN1_C"/>
</dbReference>
<organism evidence="8 9">
    <name type="scientific">Dekkera bruxellensis</name>
    <name type="common">Brettanomyces custersii</name>
    <dbReference type="NCBI Taxonomy" id="5007"/>
    <lineage>
        <taxon>Eukaryota</taxon>
        <taxon>Fungi</taxon>
        <taxon>Dikarya</taxon>
        <taxon>Ascomycota</taxon>
        <taxon>Saccharomycotina</taxon>
        <taxon>Pichiomycetes</taxon>
        <taxon>Pichiales</taxon>
        <taxon>Pichiaceae</taxon>
        <taxon>Brettanomyces</taxon>
    </lineage>
</organism>
<proteinExistence type="inferred from homology"/>
<keyword evidence="2" id="KW-0677">Repeat</keyword>
<evidence type="ECO:0000256" key="5">
    <source>
        <dbReference type="SAM" id="MobiDB-lite"/>
    </source>
</evidence>
<evidence type="ECO:0000256" key="4">
    <source>
        <dbReference type="PIRNR" id="PIRNR015965"/>
    </source>
</evidence>
<dbReference type="InterPro" id="IPR002015">
    <property type="entry name" value="Proteasome/cyclosome_rpt"/>
</dbReference>
<dbReference type="GO" id="GO:0034515">
    <property type="term" value="C:proteasome storage granule"/>
    <property type="evidence" value="ECO:0007669"/>
    <property type="project" value="TreeGrafter"/>
</dbReference>
<feature type="region of interest" description="Disordered" evidence="5">
    <location>
        <begin position="172"/>
        <end position="208"/>
    </location>
</feature>
<dbReference type="GO" id="GO:0008540">
    <property type="term" value="C:proteasome regulatory particle, base subcomplex"/>
    <property type="evidence" value="ECO:0007669"/>
    <property type="project" value="UniProtKB-UniRule"/>
</dbReference>
<dbReference type="GO" id="GO:0030234">
    <property type="term" value="F:enzyme regulator activity"/>
    <property type="evidence" value="ECO:0007669"/>
    <property type="project" value="UniProtKB-UniRule"/>
</dbReference>
<dbReference type="InterPro" id="IPR016643">
    <property type="entry name" value="26S_Psome_Rpn1"/>
</dbReference>
<dbReference type="InterPro" id="IPR016024">
    <property type="entry name" value="ARM-type_fold"/>
</dbReference>
<feature type="region of interest" description="Disordered" evidence="5">
    <location>
        <begin position="1"/>
        <end position="39"/>
    </location>
</feature>
<feature type="region of interest" description="Disordered" evidence="5">
    <location>
        <begin position="657"/>
        <end position="754"/>
    </location>
</feature>
<feature type="compositionally biased region" description="Polar residues" evidence="5">
    <location>
        <begin position="697"/>
        <end position="706"/>
    </location>
</feature>
<dbReference type="GO" id="GO:0043161">
    <property type="term" value="P:proteasome-mediated ubiquitin-dependent protein catabolic process"/>
    <property type="evidence" value="ECO:0007669"/>
    <property type="project" value="TreeGrafter"/>
</dbReference>
<feature type="domain" description="RPN1 N-terminal" evidence="6">
    <location>
        <begin position="48"/>
        <end position="390"/>
    </location>
</feature>
<evidence type="ECO:0000259" key="6">
    <source>
        <dbReference type="Pfam" id="PF17781"/>
    </source>
</evidence>
<keyword evidence="3 4" id="KW-0647">Proteasome</keyword>
<name>A0A7D9GZ14_DEKBR</name>
<dbReference type="Proteomes" id="UP000478008">
    <property type="component" value="Unassembled WGS sequence"/>
</dbReference>
<feature type="compositionally biased region" description="Acidic residues" evidence="5">
    <location>
        <begin position="717"/>
        <end position="733"/>
    </location>
</feature>
<dbReference type="Pfam" id="PF17781">
    <property type="entry name" value="RPN1_RPN2_N"/>
    <property type="match status" value="1"/>
</dbReference>
<accession>A0A7D9GZ14</accession>
<dbReference type="GO" id="GO:0005634">
    <property type="term" value="C:nucleus"/>
    <property type="evidence" value="ECO:0007669"/>
    <property type="project" value="TreeGrafter"/>
</dbReference>
<evidence type="ECO:0000256" key="1">
    <source>
        <dbReference type="ARBA" id="ARBA00005460"/>
    </source>
</evidence>
<protein>
    <recommendedName>
        <fullName evidence="4">26S proteasome regulatory subunit RPN1</fullName>
    </recommendedName>
</protein>
<feature type="compositionally biased region" description="Low complexity" evidence="5">
    <location>
        <begin position="707"/>
        <end position="716"/>
    </location>
</feature>
<dbReference type="PANTHER" id="PTHR10943">
    <property type="entry name" value="26S PROTEASOME NON-ATPASE REGULATORY SUBUNIT"/>
    <property type="match status" value="1"/>
</dbReference>
<dbReference type="InterPro" id="IPR040892">
    <property type="entry name" value="RPN1_N"/>
</dbReference>
<sequence length="1017" mass="112233">MTNEKDKSAAKHDVAASLTESKKQKGKKALQKEEEELSEEDLQLKSDLDMLVERLLGSQLDLYLPSLESMKKFIRESTSSMTAVPKPLKFLRPHYPALVSLTDKWDNKEYKQKLSDILSIIGMTYSDTDGPQYHLDSLRWRLQSNVDSAIGEWGHEYLRHLALEIGDAYHETVDDEDSSKPEVASRDVEGDQSIKKEKNTDSSEVSKQSEINAKNVHVTFKVEELIQLSMIIVEYFLKHNAETEAVDLLLEIEQIERLPKYVEHETYSRVCNYIEACVPLLAPPDDLAFLHTAYTIYLNNNQLPQALRLAMHLDDDSLIKAVFDATNDELVQKQLGLILAQQNSSYTVENEDVQACISNVKLSEYFKYLVGELNLLKPKVPEDVYKSHLETSIFASTSRLESAKQNLATAFVSSFLNAGYGTEKLIDDEKWIYRTKGEGMLSTTASLGLVNLWDINEGLQKLDKFLYSDQPDVKAGALLGMGIATSSVHDSVEPALLILQDYVSADTEQDAKLTAAAINGLGIAFAGSKNEEVLNLLSPLVSDPSVSLEIQALAALALGHVFVGTCNGDITSTILQALLEEDPLELTSKWIRFMSLGLGLLYMGKYDQIDDVLETIDAIEHPIVKTLKVLVTICAYAGTGNVLQIQQLLQMCTVKARNDDDDEDDDDEDEDEDEAEVDPAAEEEEDEDDNEAAGAETSNVESENATSSVVKSSNDNADNDNENGNDSQMDTDESSTKSGKASEPSQDNSGEDDTYQGYCVLGLALIAMGEEIGQEMSLRHFDHLVHYGTALIRRAVPLAMGLVSASNPEMSVYDTLSRYSHDQDLDVAYNAIFSMGLIGAGTNNARLAQLLRQLASYYINDQNGLFITRIAQGLVHLGKGTLTLSPFSTDRQAMSKVSLASLLTVSIALLDPTSFILNDHSSLLFYLVPAMNPRMLVTVDSDLKPLKVNVRVGQAVDVVGQAGRPKTITGWVTHSTPVLLGYGERAELENDEYYALASSLEGVVILKKNPDYMEVDA</sequence>
<comment type="function">
    <text evidence="4">Acts as a regulatory subunit of the 26 proteasome which is involved in the ATP-dependent degradation of ubiquitinated proteins.</text>
</comment>
<evidence type="ECO:0000256" key="2">
    <source>
        <dbReference type="ARBA" id="ARBA00022737"/>
    </source>
</evidence>
<dbReference type="EMBL" id="CABFWN010000002">
    <property type="protein sequence ID" value="VUG17502.1"/>
    <property type="molecule type" value="Genomic_DNA"/>
</dbReference>
<feature type="domain" description="26S proteasome non-ATPase regulatory subunit RPN1 C-terminal" evidence="7">
    <location>
        <begin position="959"/>
        <end position="1012"/>
    </location>
</feature>
<feature type="compositionally biased region" description="Acidic residues" evidence="5">
    <location>
        <begin position="659"/>
        <end position="691"/>
    </location>
</feature>
<reference evidence="8 9" key="1">
    <citation type="submission" date="2019-07" db="EMBL/GenBank/DDBJ databases">
        <authorList>
            <person name="Friedrich A."/>
            <person name="Schacherer J."/>
        </authorList>
    </citation>
    <scope>NUCLEOTIDE SEQUENCE [LARGE SCALE GENOMIC DNA]</scope>
</reference>
<feature type="compositionally biased region" description="Basic and acidic residues" evidence="5">
    <location>
        <begin position="1"/>
        <end position="14"/>
    </location>
</feature>
<dbReference type="Gene3D" id="1.25.10.10">
    <property type="entry name" value="Leucine-rich Repeat Variant"/>
    <property type="match status" value="2"/>
</dbReference>
<comment type="similarity">
    <text evidence="1 4">Belongs to the proteasome subunit S2 family.</text>
</comment>
<evidence type="ECO:0000313" key="8">
    <source>
        <dbReference type="EMBL" id="VUG17502.1"/>
    </source>
</evidence>
<dbReference type="AlphaFoldDB" id="A0A7D9GZ14"/>
<dbReference type="PIRSF" id="PIRSF015965">
    <property type="entry name" value="26S_Psome_Rpn1"/>
    <property type="match status" value="1"/>
</dbReference>
<evidence type="ECO:0000313" key="9">
    <source>
        <dbReference type="Proteomes" id="UP000478008"/>
    </source>
</evidence>